<evidence type="ECO:0000256" key="1">
    <source>
        <dbReference type="SAM" id="Phobius"/>
    </source>
</evidence>
<keyword evidence="3" id="KW-1185">Reference proteome</keyword>
<organism evidence="2 3">
    <name type="scientific">Flavobacterium lacus</name>
    <dbReference type="NCBI Taxonomy" id="1353778"/>
    <lineage>
        <taxon>Bacteria</taxon>
        <taxon>Pseudomonadati</taxon>
        <taxon>Bacteroidota</taxon>
        <taxon>Flavobacteriia</taxon>
        <taxon>Flavobacteriales</taxon>
        <taxon>Flavobacteriaceae</taxon>
        <taxon>Flavobacterium</taxon>
    </lineage>
</organism>
<sequence>MKVTKKDIEKLIKSRKNDSFLNHLWNAISGNFQPQGEISKNHIKIWKQNIWFGSFYTVFIFELNDNLHLIKISDKLNSFGKFLIILIFSGFLLAIIPENFTNFNFTDNWLTVSTVVIFAIILVLVFRKVYILEKQNQLNEIFEILDIETEHEIPEKEWSAKNIIIRLFTYPFCLFLIGLNFFFIIPNEQYILALGAFSFVGFYLVTDLKMIFRRKNSSNNRS</sequence>
<feature type="transmembrane region" description="Helical" evidence="1">
    <location>
        <begin position="163"/>
        <end position="185"/>
    </location>
</feature>
<evidence type="ECO:0000313" key="2">
    <source>
        <dbReference type="EMBL" id="RAR47450.1"/>
    </source>
</evidence>
<dbReference type="OrthoDB" id="1442007at2"/>
<keyword evidence="1" id="KW-1133">Transmembrane helix</keyword>
<reference evidence="2 3" key="1">
    <citation type="submission" date="2018-06" db="EMBL/GenBank/DDBJ databases">
        <title>Genomic Encyclopedia of Type Strains, Phase III (KMG-III): the genomes of soil and plant-associated and newly described type strains.</title>
        <authorList>
            <person name="Whitman W."/>
        </authorList>
    </citation>
    <scope>NUCLEOTIDE SEQUENCE [LARGE SCALE GENOMIC DNA]</scope>
    <source>
        <strain evidence="2 3">CGMCC 1.12504</strain>
    </source>
</reference>
<feature type="transmembrane region" description="Helical" evidence="1">
    <location>
        <begin position="109"/>
        <end position="126"/>
    </location>
</feature>
<gene>
    <name evidence="2" type="ORF">B0I10_109124</name>
</gene>
<accession>A0A328WMC3</accession>
<proteinExistence type="predicted"/>
<evidence type="ECO:0000313" key="3">
    <source>
        <dbReference type="Proteomes" id="UP000249518"/>
    </source>
</evidence>
<feature type="transmembrane region" description="Helical" evidence="1">
    <location>
        <begin position="191"/>
        <end position="212"/>
    </location>
</feature>
<dbReference type="AlphaFoldDB" id="A0A328WMC3"/>
<protein>
    <submittedName>
        <fullName evidence="2">Uncharacterized protein</fullName>
    </submittedName>
</protein>
<keyword evidence="1" id="KW-0472">Membrane</keyword>
<dbReference type="EMBL" id="QLSV01000009">
    <property type="protein sequence ID" value="RAR47450.1"/>
    <property type="molecule type" value="Genomic_DNA"/>
</dbReference>
<feature type="transmembrane region" description="Helical" evidence="1">
    <location>
        <begin position="79"/>
        <end position="97"/>
    </location>
</feature>
<comment type="caution">
    <text evidence="2">The sequence shown here is derived from an EMBL/GenBank/DDBJ whole genome shotgun (WGS) entry which is preliminary data.</text>
</comment>
<dbReference type="Proteomes" id="UP000249518">
    <property type="component" value="Unassembled WGS sequence"/>
</dbReference>
<keyword evidence="1" id="KW-0812">Transmembrane</keyword>
<dbReference type="RefSeq" id="WP_112086456.1">
    <property type="nucleotide sequence ID" value="NZ_QLSV01000009.1"/>
</dbReference>
<name>A0A328WMC3_9FLAO</name>